<dbReference type="Pfam" id="PF04750">
    <property type="entry name" value="Far-17a_AIG1"/>
    <property type="match status" value="1"/>
</dbReference>
<evidence type="ECO:0000256" key="4">
    <source>
        <dbReference type="ARBA" id="ARBA00022692"/>
    </source>
</evidence>
<dbReference type="GO" id="GO:0016020">
    <property type="term" value="C:membrane"/>
    <property type="evidence" value="ECO:0007669"/>
    <property type="project" value="InterPro"/>
</dbReference>
<comment type="catalytic activity">
    <reaction evidence="15">
        <text>13-(9Z-hexadecenoyloxy)-octadecanoate + H2O = 13-hydroxy-octadecanoate + (9Z)-hexadecenoate + H(+)</text>
        <dbReference type="Rhea" id="RHEA:52076"/>
        <dbReference type="ChEBI" id="CHEBI:15377"/>
        <dbReference type="ChEBI" id="CHEBI:15378"/>
        <dbReference type="ChEBI" id="CHEBI:32372"/>
        <dbReference type="ChEBI" id="CHEBI:136304"/>
        <dbReference type="ChEBI" id="CHEBI:136315"/>
    </reaction>
    <physiologicalReaction direction="left-to-right" evidence="15">
        <dbReference type="Rhea" id="RHEA:52077"/>
    </physiologicalReaction>
</comment>
<dbReference type="AlphaFoldDB" id="A0A6J1WLB9"/>
<gene>
    <name evidence="19" type="primary">LOC113515515</name>
</gene>
<accession>A0A6J1WLB9</accession>
<evidence type="ECO:0000256" key="2">
    <source>
        <dbReference type="ARBA" id="ARBA00004127"/>
    </source>
</evidence>
<evidence type="ECO:0000256" key="5">
    <source>
        <dbReference type="ARBA" id="ARBA00022989"/>
    </source>
</evidence>
<evidence type="ECO:0000313" key="19">
    <source>
        <dbReference type="RefSeq" id="XP_026755561.2"/>
    </source>
</evidence>
<evidence type="ECO:0000256" key="11">
    <source>
        <dbReference type="ARBA" id="ARBA00048701"/>
    </source>
</evidence>
<evidence type="ECO:0000256" key="6">
    <source>
        <dbReference type="ARBA" id="ARBA00023136"/>
    </source>
</evidence>
<dbReference type="GeneID" id="113515515"/>
<evidence type="ECO:0000256" key="10">
    <source>
        <dbReference type="ARBA" id="ARBA00048680"/>
    </source>
</evidence>
<keyword evidence="18" id="KW-1185">Reference proteome</keyword>
<dbReference type="PANTHER" id="PTHR10989">
    <property type="entry name" value="ANDROGEN-INDUCED PROTEIN 1-RELATED"/>
    <property type="match status" value="1"/>
</dbReference>
<protein>
    <submittedName>
        <fullName evidence="19">Androgen-dependent TFPI-regulating protein-like</fullName>
    </submittedName>
</protein>
<feature type="transmembrane region" description="Helical" evidence="17">
    <location>
        <begin position="9"/>
        <end position="28"/>
    </location>
</feature>
<comment type="subcellular location">
    <subcellularLocation>
        <location evidence="2">Endomembrane system</location>
        <topology evidence="2">Multi-pass membrane protein</topology>
    </subcellularLocation>
</comment>
<comment type="similarity">
    <text evidence="3">Belongs to the AIG1 family.</text>
</comment>
<dbReference type="InParanoid" id="A0A6J1WLB9"/>
<dbReference type="Proteomes" id="UP001652740">
    <property type="component" value="Unplaced"/>
</dbReference>
<comment type="catalytic activity">
    <reaction evidence="14">
        <text>13-(9Z-octadecenoyloxy)-octadecanoate + H2O = 13-hydroxy-octadecanoate + (9Z)-octadecenoate + H(+)</text>
        <dbReference type="Rhea" id="RHEA:52064"/>
        <dbReference type="ChEBI" id="CHEBI:15377"/>
        <dbReference type="ChEBI" id="CHEBI:15378"/>
        <dbReference type="ChEBI" id="CHEBI:30823"/>
        <dbReference type="ChEBI" id="CHEBI:136303"/>
        <dbReference type="ChEBI" id="CHEBI:136304"/>
    </reaction>
    <physiologicalReaction direction="left-to-right" evidence="14">
        <dbReference type="Rhea" id="RHEA:52065"/>
    </physiologicalReaction>
</comment>
<evidence type="ECO:0000256" key="8">
    <source>
        <dbReference type="ARBA" id="ARBA00047427"/>
    </source>
</evidence>
<comment type="catalytic activity">
    <reaction evidence="11">
        <text>12-(9Z-octadecenoyloxy)-octadecanoate + H2O = 12-hydroxyoctadecanoate + (9Z)-octadecenoate + H(+)</text>
        <dbReference type="Rhea" id="RHEA:52060"/>
        <dbReference type="ChEBI" id="CHEBI:15377"/>
        <dbReference type="ChEBI" id="CHEBI:15378"/>
        <dbReference type="ChEBI" id="CHEBI:30823"/>
        <dbReference type="ChEBI" id="CHEBI:84201"/>
        <dbReference type="ChEBI" id="CHEBI:136302"/>
    </reaction>
    <physiologicalReaction direction="left-to-right" evidence="11">
        <dbReference type="Rhea" id="RHEA:52061"/>
    </physiologicalReaction>
</comment>
<evidence type="ECO:0000256" key="1">
    <source>
        <dbReference type="ARBA" id="ARBA00000923"/>
    </source>
</evidence>
<evidence type="ECO:0000256" key="7">
    <source>
        <dbReference type="ARBA" id="ARBA00047368"/>
    </source>
</evidence>
<feature type="transmembrane region" description="Helical" evidence="17">
    <location>
        <begin position="48"/>
        <end position="74"/>
    </location>
</feature>
<comment type="catalytic activity">
    <reaction evidence="16">
        <text>12-(9Z-hexadecenoyloxy)-octadecanoate + H2O = 12-hydroxyoctadecanoate + (9Z)-hexadecenoate + H(+)</text>
        <dbReference type="Rhea" id="RHEA:52072"/>
        <dbReference type="ChEBI" id="CHEBI:15377"/>
        <dbReference type="ChEBI" id="CHEBI:15378"/>
        <dbReference type="ChEBI" id="CHEBI:32372"/>
        <dbReference type="ChEBI" id="CHEBI:84201"/>
        <dbReference type="ChEBI" id="CHEBI:136312"/>
    </reaction>
    <physiologicalReaction direction="left-to-right" evidence="16">
        <dbReference type="Rhea" id="RHEA:52073"/>
    </physiologicalReaction>
</comment>
<sequence length="243" mass="29143">MAYHIYFRILGYVVTMALHIGNIVVMAQPRAKHIPIDPRVKVYAELQARFFTCWTFFLQIVFAFSGLVCDILILKNSGNENYKLPKYLRGFRNTMFAAILWPCTWLVSTFFWSLYLYDRSLIYPTFVDTFLTSTSNHIMHTVIVPIVLWEVVFQPRYVPKSHSRYLLHLVFHLALYFSVFMYTYFERSIWIYPIFEKLYGTSYFYIVILSLLLLCIGFYYAQWYLTVKIWGRLEKEKNKIKIH</sequence>
<evidence type="ECO:0000256" key="16">
    <source>
        <dbReference type="ARBA" id="ARBA00049428"/>
    </source>
</evidence>
<evidence type="ECO:0000256" key="13">
    <source>
        <dbReference type="ARBA" id="ARBA00049221"/>
    </source>
</evidence>
<comment type="catalytic activity">
    <reaction evidence="8">
        <text>13-octadecanoyloxy-octadecanoate + H2O = 13-hydroxy-octadecanoate + octadecanoate + H(+)</text>
        <dbReference type="Rhea" id="RHEA:52084"/>
        <dbReference type="ChEBI" id="CHEBI:15377"/>
        <dbReference type="ChEBI" id="CHEBI:15378"/>
        <dbReference type="ChEBI" id="CHEBI:25629"/>
        <dbReference type="ChEBI" id="CHEBI:136304"/>
        <dbReference type="ChEBI" id="CHEBI:136335"/>
    </reaction>
    <physiologicalReaction direction="left-to-right" evidence="8">
        <dbReference type="Rhea" id="RHEA:52085"/>
    </physiologicalReaction>
</comment>
<feature type="transmembrane region" description="Helical" evidence="17">
    <location>
        <begin position="165"/>
        <end position="184"/>
    </location>
</feature>
<feature type="transmembrane region" description="Helical" evidence="17">
    <location>
        <begin position="95"/>
        <end position="117"/>
    </location>
</feature>
<evidence type="ECO:0000256" key="15">
    <source>
        <dbReference type="ARBA" id="ARBA00049322"/>
    </source>
</evidence>
<dbReference type="RefSeq" id="XP_026755561.2">
    <property type="nucleotide sequence ID" value="XM_026899760.3"/>
</dbReference>
<dbReference type="InterPro" id="IPR006838">
    <property type="entry name" value="ADTRP_AIG1"/>
</dbReference>
<keyword evidence="4 17" id="KW-0812">Transmembrane</keyword>
<evidence type="ECO:0000256" key="9">
    <source>
        <dbReference type="ARBA" id="ARBA00047863"/>
    </source>
</evidence>
<dbReference type="KEGG" id="gmw:113515515"/>
<dbReference type="GO" id="GO:0012505">
    <property type="term" value="C:endomembrane system"/>
    <property type="evidence" value="ECO:0007669"/>
    <property type="project" value="UniProtKB-SubCell"/>
</dbReference>
<feature type="transmembrane region" description="Helical" evidence="17">
    <location>
        <begin position="204"/>
        <end position="225"/>
    </location>
</feature>
<evidence type="ECO:0000256" key="14">
    <source>
        <dbReference type="ARBA" id="ARBA00049296"/>
    </source>
</evidence>
<evidence type="ECO:0000256" key="17">
    <source>
        <dbReference type="SAM" id="Phobius"/>
    </source>
</evidence>
<comment type="catalytic activity">
    <reaction evidence="10">
        <text>12-octadecanoyloxy-octadecanoate + H2O = 12-hydroxyoctadecanoate + octadecanoate + H(+)</text>
        <dbReference type="Rhea" id="RHEA:52080"/>
        <dbReference type="ChEBI" id="CHEBI:15377"/>
        <dbReference type="ChEBI" id="CHEBI:15378"/>
        <dbReference type="ChEBI" id="CHEBI:25629"/>
        <dbReference type="ChEBI" id="CHEBI:84201"/>
        <dbReference type="ChEBI" id="CHEBI:136330"/>
    </reaction>
    <physiologicalReaction direction="left-to-right" evidence="10">
        <dbReference type="Rhea" id="RHEA:52081"/>
    </physiologicalReaction>
</comment>
<dbReference type="PANTHER" id="PTHR10989:SF16">
    <property type="entry name" value="AT02829P-RELATED"/>
    <property type="match status" value="1"/>
</dbReference>
<comment type="catalytic activity">
    <reaction evidence="9">
        <text>9-hexadecanoyloxy-octadecanoate + H2O = 9-hydroxy-octadecanoate + hexadecanoate + H(+)</text>
        <dbReference type="Rhea" id="RHEA:52052"/>
        <dbReference type="ChEBI" id="CHEBI:7896"/>
        <dbReference type="ChEBI" id="CHEBI:15377"/>
        <dbReference type="ChEBI" id="CHEBI:15378"/>
        <dbReference type="ChEBI" id="CHEBI:83670"/>
        <dbReference type="ChEBI" id="CHEBI:136286"/>
    </reaction>
    <physiologicalReaction direction="left-to-right" evidence="9">
        <dbReference type="Rhea" id="RHEA:52053"/>
    </physiologicalReaction>
</comment>
<feature type="transmembrane region" description="Helical" evidence="17">
    <location>
        <begin position="137"/>
        <end position="153"/>
    </location>
</feature>
<comment type="catalytic activity">
    <reaction evidence="7">
        <text>12-hexadecanoyloxy-octadecanoate + H2O = 12-hydroxyoctadecanoate + hexadecanoate + H(+)</text>
        <dbReference type="Rhea" id="RHEA:52056"/>
        <dbReference type="ChEBI" id="CHEBI:7896"/>
        <dbReference type="ChEBI" id="CHEBI:15377"/>
        <dbReference type="ChEBI" id="CHEBI:15378"/>
        <dbReference type="ChEBI" id="CHEBI:83677"/>
        <dbReference type="ChEBI" id="CHEBI:84201"/>
    </reaction>
    <physiologicalReaction direction="left-to-right" evidence="7">
        <dbReference type="Rhea" id="RHEA:52057"/>
    </physiologicalReaction>
</comment>
<keyword evidence="5 17" id="KW-1133">Transmembrane helix</keyword>
<proteinExistence type="inferred from homology"/>
<evidence type="ECO:0000256" key="12">
    <source>
        <dbReference type="ARBA" id="ARBA00048800"/>
    </source>
</evidence>
<comment type="catalytic activity">
    <reaction evidence="13">
        <text>9-octadecanoyloxy-octadecanoate + H2O = 9-hydroxy-octadecanoate + octadecanoate + H(+)</text>
        <dbReference type="Rhea" id="RHEA:52096"/>
        <dbReference type="ChEBI" id="CHEBI:15377"/>
        <dbReference type="ChEBI" id="CHEBI:15378"/>
        <dbReference type="ChEBI" id="CHEBI:25629"/>
        <dbReference type="ChEBI" id="CHEBI:136286"/>
        <dbReference type="ChEBI" id="CHEBI:136373"/>
    </reaction>
    <physiologicalReaction direction="left-to-right" evidence="13">
        <dbReference type="Rhea" id="RHEA:52097"/>
    </physiologicalReaction>
</comment>
<keyword evidence="6 17" id="KW-0472">Membrane</keyword>
<comment type="catalytic activity">
    <reaction evidence="1">
        <text>9-(9Z-hexadecenoyloxy)-octadecanoate + H2O = (9Z)-hexadecenoate + 9-hydroxy-octadecanoate + H(+)</text>
        <dbReference type="Rhea" id="RHEA:52068"/>
        <dbReference type="ChEBI" id="CHEBI:15377"/>
        <dbReference type="ChEBI" id="CHEBI:15378"/>
        <dbReference type="ChEBI" id="CHEBI:32372"/>
        <dbReference type="ChEBI" id="CHEBI:136286"/>
        <dbReference type="ChEBI" id="CHEBI:136309"/>
    </reaction>
    <physiologicalReaction direction="left-to-right" evidence="1">
        <dbReference type="Rhea" id="RHEA:52069"/>
    </physiologicalReaction>
</comment>
<evidence type="ECO:0000313" key="18">
    <source>
        <dbReference type="Proteomes" id="UP001652740"/>
    </source>
</evidence>
<name>A0A6J1WLB9_GALME</name>
<evidence type="ECO:0000256" key="3">
    <source>
        <dbReference type="ARBA" id="ARBA00009300"/>
    </source>
</evidence>
<comment type="catalytic activity">
    <reaction evidence="12">
        <text>9-(9Z-octadecenoyloxy)-octadecanoate + H2O = 9-hydroxy-octadecanoate + (9Z)-octadecenoate + H(+)</text>
        <dbReference type="Rhea" id="RHEA:52048"/>
        <dbReference type="ChEBI" id="CHEBI:15377"/>
        <dbReference type="ChEBI" id="CHEBI:15378"/>
        <dbReference type="ChEBI" id="CHEBI:30823"/>
        <dbReference type="ChEBI" id="CHEBI:136282"/>
        <dbReference type="ChEBI" id="CHEBI:136286"/>
    </reaction>
    <physiologicalReaction direction="left-to-right" evidence="12">
        <dbReference type="Rhea" id="RHEA:52049"/>
    </physiologicalReaction>
</comment>
<reference evidence="19" key="1">
    <citation type="submission" date="2025-08" db="UniProtKB">
        <authorList>
            <consortium name="RefSeq"/>
        </authorList>
    </citation>
    <scope>IDENTIFICATION</scope>
    <source>
        <tissue evidence="19">Whole larvae</tissue>
    </source>
</reference>
<organism evidence="18 19">
    <name type="scientific">Galleria mellonella</name>
    <name type="common">Greater wax moth</name>
    <dbReference type="NCBI Taxonomy" id="7137"/>
    <lineage>
        <taxon>Eukaryota</taxon>
        <taxon>Metazoa</taxon>
        <taxon>Ecdysozoa</taxon>
        <taxon>Arthropoda</taxon>
        <taxon>Hexapoda</taxon>
        <taxon>Insecta</taxon>
        <taxon>Pterygota</taxon>
        <taxon>Neoptera</taxon>
        <taxon>Endopterygota</taxon>
        <taxon>Lepidoptera</taxon>
        <taxon>Glossata</taxon>
        <taxon>Ditrysia</taxon>
        <taxon>Pyraloidea</taxon>
        <taxon>Pyralidae</taxon>
        <taxon>Galleriinae</taxon>
        <taxon>Galleria</taxon>
    </lineage>
</organism>